<organism evidence="1 2">
    <name type="scientific">Mycoplasma tauri</name>
    <dbReference type="NCBI Taxonomy" id="547987"/>
    <lineage>
        <taxon>Bacteria</taxon>
        <taxon>Bacillati</taxon>
        <taxon>Mycoplasmatota</taxon>
        <taxon>Mollicutes</taxon>
        <taxon>Mycoplasmataceae</taxon>
        <taxon>Mycoplasma</taxon>
    </lineage>
</organism>
<dbReference type="AlphaFoldDB" id="A0A953T3Z7"/>
<dbReference type="NCBIfam" id="NF045952">
    <property type="entry name" value="MAG4270_fam"/>
    <property type="match status" value="1"/>
</dbReference>
<protein>
    <submittedName>
        <fullName evidence="1">HNH endonuclease</fullName>
    </submittedName>
</protein>
<evidence type="ECO:0000313" key="1">
    <source>
        <dbReference type="EMBL" id="MBZ4195628.1"/>
    </source>
</evidence>
<gene>
    <name evidence="1" type="ORF">LAD73_02790</name>
</gene>
<comment type="caution">
    <text evidence="1">The sequence shown here is derived from an EMBL/GenBank/DDBJ whole genome shotgun (WGS) entry which is preliminary data.</text>
</comment>
<keyword evidence="1" id="KW-0540">Nuclease</keyword>
<reference evidence="1 2" key="1">
    <citation type="submission" date="2021-09" db="EMBL/GenBank/DDBJ databases">
        <title>WGS of Mycoplasma sp. Zaradi2 strains.</title>
        <authorList>
            <person name="Spergser J."/>
        </authorList>
    </citation>
    <scope>NUCLEOTIDE SEQUENCE [LARGE SCALE GENOMIC DNA]</scope>
    <source>
        <strain evidence="1 2">1331</strain>
    </source>
</reference>
<keyword evidence="1" id="KW-0255">Endonuclease</keyword>
<dbReference type="GO" id="GO:0004519">
    <property type="term" value="F:endonuclease activity"/>
    <property type="evidence" value="ECO:0007669"/>
    <property type="project" value="UniProtKB-KW"/>
</dbReference>
<dbReference type="RefSeq" id="WP_223644862.1">
    <property type="nucleotide sequence ID" value="NZ_JAIQBY010000036.1"/>
</dbReference>
<dbReference type="Proteomes" id="UP000772186">
    <property type="component" value="Unassembled WGS sequence"/>
</dbReference>
<dbReference type="EMBL" id="JAIQBY010000036">
    <property type="protein sequence ID" value="MBZ4195628.1"/>
    <property type="molecule type" value="Genomic_DNA"/>
</dbReference>
<proteinExistence type="predicted"/>
<evidence type="ECO:0000313" key="2">
    <source>
        <dbReference type="Proteomes" id="UP000772186"/>
    </source>
</evidence>
<accession>A0A953T3Z7</accession>
<keyword evidence="1" id="KW-0378">Hydrolase</keyword>
<sequence length="450" mass="53238">MKIQTIQNNDWSIIKLHFASKNYKNINKPGYDLYLYAVIDKFNGLIYATKYDFKSFRMNLCTTKSWFDVNKNIQNFAYKSKILEVCVTNKKQIERINQNDSKIIDFDVNQLKKLNELLNENEVNTTIYNLNSITNGSNATGSDSSNKSSQTFLISDHTNTNYQVVVKIIDSLIVKNNELLHGMWDIKDLKKFKELSTDELDSLDELKNYVNTNKLALQSFLNENLDTNIKKIYYEEIFDVLNTDKISPNIKETIKRKIKNFSDIQLVNKILITKVNKKRQMVANIKPSLSFNFPETQKAHIYNVSWIKRDIEQDFYSQKTNKCLNAKEIDIFISSHPKLNWIDDSDNLFAMEIDIHAYFDKYFWIFDDNLSVYFILKNNSNQNNKQIYEKLTVLKNFRNNIKTDTFNISERTQQYVLERIKKVEEIIKNQANVNSKYDWEIEKRNWVILN</sequence>
<name>A0A953T3Z7_9MOLU</name>
<keyword evidence="2" id="KW-1185">Reference proteome</keyword>